<comment type="caution">
    <text evidence="2">The sequence shown here is derived from an EMBL/GenBank/DDBJ whole genome shotgun (WGS) entry which is preliminary data.</text>
</comment>
<proteinExistence type="predicted"/>
<dbReference type="PANTHER" id="PTHR12788">
    <property type="entry name" value="PROTEIN-TYROSINE SULFOTRANSFERASE 2"/>
    <property type="match status" value="1"/>
</dbReference>
<dbReference type="Pfam" id="PF13469">
    <property type="entry name" value="Sulfotransfer_3"/>
    <property type="match status" value="1"/>
</dbReference>
<protein>
    <submittedName>
        <fullName evidence="2">Sulfotransferase family protein</fullName>
    </submittedName>
</protein>
<dbReference type="RefSeq" id="WP_015362898.1">
    <property type="nucleotide sequence ID" value="NZ_QKZR01000002.1"/>
</dbReference>
<evidence type="ECO:0000313" key="3">
    <source>
        <dbReference type="Proteomes" id="UP000248584"/>
    </source>
</evidence>
<accession>A0ABX5PYM3</accession>
<dbReference type="PANTHER" id="PTHR12788:SF10">
    <property type="entry name" value="PROTEIN-TYROSINE SULFOTRANSFERASE"/>
    <property type="match status" value="1"/>
</dbReference>
<dbReference type="Proteomes" id="UP000248584">
    <property type="component" value="Unassembled WGS sequence"/>
</dbReference>
<reference evidence="2 3" key="1">
    <citation type="submission" date="2018-06" db="EMBL/GenBank/DDBJ databases">
        <title>Genomic Encyclopedia of Archaeal and Bacterial Type Strains, Phase II (KMG-II): from individual species to whole genera.</title>
        <authorList>
            <person name="Goeker M."/>
        </authorList>
    </citation>
    <scope>NUCLEOTIDE SEQUENCE [LARGE SCALE GENOMIC DNA]</scope>
    <source>
        <strain evidence="2 3">DSM 17205</strain>
    </source>
</reference>
<dbReference type="EMBL" id="QKZR01000002">
    <property type="protein sequence ID" value="PZX40927.1"/>
    <property type="molecule type" value="Genomic_DNA"/>
</dbReference>
<keyword evidence="3" id="KW-1185">Reference proteome</keyword>
<gene>
    <name evidence="2" type="ORF">LX97_01700</name>
</gene>
<sequence>MVLKFFIGGLPRSGTTMVQNILDSHPNIYGGSEFDRIPNIIDLRKKLLATLGFGRITEYTSKDQIDKAIKNLILDLFNGIESEKDIQIISEKTPWNILFFEELYELFPDAKFVMVLRNPLHVLNSMKQVAINAKANGVQPPDFTTNYLVAVAYMEQVYRLMTRLLKNHPNSFYLIKYENLLVDLKKESVFLCDFLNISWNPKLLEFNSISHPGEKTMTKDGIWYTKDKFKEDPKLKKTKNSSSNLTYLEESFVKYIFGNNQLVKGYLKKNSLAGRLISKIIYQKYKMYYRFKSIPKRLLD</sequence>
<dbReference type="Gene3D" id="3.40.50.300">
    <property type="entry name" value="P-loop containing nucleotide triphosphate hydrolases"/>
    <property type="match status" value="1"/>
</dbReference>
<evidence type="ECO:0000256" key="1">
    <source>
        <dbReference type="ARBA" id="ARBA00022679"/>
    </source>
</evidence>
<dbReference type="InterPro" id="IPR027417">
    <property type="entry name" value="P-loop_NTPase"/>
</dbReference>
<name>A0ABX5PYM3_9FLAO</name>
<dbReference type="SUPFAM" id="SSF52540">
    <property type="entry name" value="P-loop containing nucleoside triphosphate hydrolases"/>
    <property type="match status" value="1"/>
</dbReference>
<dbReference type="InterPro" id="IPR026634">
    <property type="entry name" value="TPST-like"/>
</dbReference>
<evidence type="ECO:0000313" key="2">
    <source>
        <dbReference type="EMBL" id="PZX40927.1"/>
    </source>
</evidence>
<keyword evidence="1" id="KW-0808">Transferase</keyword>
<organism evidence="2 3">
    <name type="scientific">Nonlabens dokdonensis</name>
    <dbReference type="NCBI Taxonomy" id="328515"/>
    <lineage>
        <taxon>Bacteria</taxon>
        <taxon>Pseudomonadati</taxon>
        <taxon>Bacteroidota</taxon>
        <taxon>Flavobacteriia</taxon>
        <taxon>Flavobacteriales</taxon>
        <taxon>Flavobacteriaceae</taxon>
        <taxon>Nonlabens</taxon>
    </lineage>
</organism>